<dbReference type="Proteomes" id="UP000601435">
    <property type="component" value="Unassembled WGS sequence"/>
</dbReference>
<dbReference type="InterPro" id="IPR043502">
    <property type="entry name" value="DNA/RNA_pol_sf"/>
</dbReference>
<feature type="region of interest" description="Disordered" evidence="1">
    <location>
        <begin position="420"/>
        <end position="439"/>
    </location>
</feature>
<feature type="non-terminal residue" evidence="2">
    <location>
        <position position="1024"/>
    </location>
</feature>
<gene>
    <name evidence="2" type="primary">Eef2k</name>
    <name evidence="2" type="ORF">SNEC2469_LOCUS18880</name>
</gene>
<evidence type="ECO:0000313" key="3">
    <source>
        <dbReference type="Proteomes" id="UP000601435"/>
    </source>
</evidence>
<keyword evidence="3" id="KW-1185">Reference proteome</keyword>
<feature type="non-terminal residue" evidence="2">
    <location>
        <position position="1"/>
    </location>
</feature>
<sequence>ARYFTRALLSTMDPTETELNAITDLGGVFTWAGVTGFLEQPAWDAMAAALQVPGPYRVDPEGGSAEDGHPTGLHGHAWASSVAGPGAPASGGQSGAGSRRLKLSAVLDPTLDADVVSLGNLEIQKLYAHYKAKFGDHPSAEADPSADQLASLKQVVAAGSVPYADFSLFGPHGLRLLRKQTFTSYTLNVATGEWSKKEQPGPSSYHSWVEAWKVYRTALLLLETVDAERLDAYAEHVRSFVRAHGKAQERRTLHDKPAHGYTAARPWNAVFAAAIRDGDYWTRELVTPATLWLRNARGDLQAPTAEEEASRVRAAEWTMVLMLGEDQSVKQDGVFVKNRTAAVTSAIFVLAHTRPWIAPAADPSQLQLIRGPPPVRAGADPNQGLVDRTAQSKAAGASPGQMQGQRWAGSEGSTSQLLPFLEPARPEGSKAKKPRRAGTVTTKSLVQVPPVESTYPDYEPLARGPREYGTWLEQPSDSFVTRPWVLVLFSGRRRRGDLPNWLAHYGLMVCYKWSQVEKDINDGNFAACWAATPCGTFSPLREVRPGPRPLRTVEEIEGVGGLSPKEKAQLKEANVLVERTFDALSLIWDRKGTWGLENPVHGSNRPELWQMPLMRQLAQLDRTSEVVAHSLFQGIRQRALETEALGGMRNPRRSLDRVQGAHQVGRALHKLLRGCLAKWPGLKLPAKAILRGETPMNVPAGGDRRFTAAAVPGNRNRKSKYRVILFNTLVFGSASSPTIWGRMAAWLGRSTAAVSLSDLQCYVDDPIYVLDGPQEELAASDLAVVLLWTAVAGFPIKLSKATGGKEIEWVGARISCNDAEKAVVVPPSAEQGARELRSYAGALSFVAGLVPHPPPFLATFWAALSRHDVTNEGKPLRRTRHLIHVKRVSPALRWVRALLSGRTTIERVFYADPPHSDLEIVTDASPWGMGAIRRVGGKPTGYYYTHIPDTVLHKFKAERGLPKYNTLWEGLALLAAFRSDNLGFVKALSKGSARSAELNVLAREFAYDQATRAYQIKGLEHIPG</sequence>
<comment type="caution">
    <text evidence="2">The sequence shown here is derived from an EMBL/GenBank/DDBJ whole genome shotgun (WGS) entry which is preliminary data.</text>
</comment>
<accession>A0A812VZW3</accession>
<dbReference type="OrthoDB" id="198652at2759"/>
<feature type="compositionally biased region" description="Low complexity" evidence="1">
    <location>
        <begin position="77"/>
        <end position="91"/>
    </location>
</feature>
<dbReference type="EMBL" id="CAJNJA010032029">
    <property type="protein sequence ID" value="CAE7663019.1"/>
    <property type="molecule type" value="Genomic_DNA"/>
</dbReference>
<dbReference type="AlphaFoldDB" id="A0A812VZW3"/>
<dbReference type="SUPFAM" id="SSF56672">
    <property type="entry name" value="DNA/RNA polymerases"/>
    <property type="match status" value="1"/>
</dbReference>
<proteinExistence type="predicted"/>
<name>A0A812VZW3_9DINO</name>
<feature type="region of interest" description="Disordered" evidence="1">
    <location>
        <begin position="57"/>
        <end position="96"/>
    </location>
</feature>
<protein>
    <submittedName>
        <fullName evidence="2">Eef2k protein</fullName>
    </submittedName>
</protein>
<feature type="region of interest" description="Disordered" evidence="1">
    <location>
        <begin position="390"/>
        <end position="413"/>
    </location>
</feature>
<evidence type="ECO:0000256" key="1">
    <source>
        <dbReference type="SAM" id="MobiDB-lite"/>
    </source>
</evidence>
<organism evidence="2 3">
    <name type="scientific">Symbiodinium necroappetens</name>
    <dbReference type="NCBI Taxonomy" id="1628268"/>
    <lineage>
        <taxon>Eukaryota</taxon>
        <taxon>Sar</taxon>
        <taxon>Alveolata</taxon>
        <taxon>Dinophyceae</taxon>
        <taxon>Suessiales</taxon>
        <taxon>Symbiodiniaceae</taxon>
        <taxon>Symbiodinium</taxon>
    </lineage>
</organism>
<reference evidence="2" key="1">
    <citation type="submission" date="2021-02" db="EMBL/GenBank/DDBJ databases">
        <authorList>
            <person name="Dougan E. K."/>
            <person name="Rhodes N."/>
            <person name="Thang M."/>
            <person name="Chan C."/>
        </authorList>
    </citation>
    <scope>NUCLEOTIDE SEQUENCE</scope>
</reference>
<evidence type="ECO:0000313" key="2">
    <source>
        <dbReference type="EMBL" id="CAE7663019.1"/>
    </source>
</evidence>